<keyword evidence="1" id="KW-0732">Signal</keyword>
<dbReference type="Proteomes" id="UP000254808">
    <property type="component" value="Chromosome"/>
</dbReference>
<protein>
    <submittedName>
        <fullName evidence="2">Uncharacterized protein</fullName>
    </submittedName>
</protein>
<dbReference type="KEGG" id="cprv:CYPRO_2672"/>
<gene>
    <name evidence="2" type="ORF">CYPRO_2672</name>
</gene>
<dbReference type="EMBL" id="CP027806">
    <property type="protein sequence ID" value="AXJ01914.1"/>
    <property type="molecule type" value="Genomic_DNA"/>
</dbReference>
<proteinExistence type="predicted"/>
<keyword evidence="3" id="KW-1185">Reference proteome</keyword>
<organism evidence="2 3">
    <name type="scientific">Cyclonatronum proteinivorum</name>
    <dbReference type="NCBI Taxonomy" id="1457365"/>
    <lineage>
        <taxon>Bacteria</taxon>
        <taxon>Pseudomonadati</taxon>
        <taxon>Balneolota</taxon>
        <taxon>Balneolia</taxon>
        <taxon>Balneolales</taxon>
        <taxon>Cyclonatronaceae</taxon>
        <taxon>Cyclonatronum</taxon>
    </lineage>
</organism>
<reference evidence="2 3" key="1">
    <citation type="submission" date="2018-03" db="EMBL/GenBank/DDBJ databases">
        <title>Phenotypic and genomic properties of Cyclonatronum proteinivorum gen. nov., sp. nov., a haloalkaliphilic bacteroidete from soda lakes possessing Na+-translocating rhodopsin.</title>
        <authorList>
            <person name="Toshchakov S.V."/>
            <person name="Korzhenkov A."/>
            <person name="Samarov N.I."/>
            <person name="Kublanov I.V."/>
            <person name="Muntyan M.S."/>
            <person name="Sorokin D.Y."/>
        </authorList>
    </citation>
    <scope>NUCLEOTIDE SEQUENCE [LARGE SCALE GENOMIC DNA]</scope>
    <source>
        <strain evidence="2 3">Omega</strain>
    </source>
</reference>
<feature type="signal peptide" evidence="1">
    <location>
        <begin position="1"/>
        <end position="25"/>
    </location>
</feature>
<feature type="chain" id="PRO_5016988428" evidence="1">
    <location>
        <begin position="26"/>
        <end position="1178"/>
    </location>
</feature>
<accession>A0A345UN62</accession>
<name>A0A345UN62_9BACT</name>
<evidence type="ECO:0000313" key="2">
    <source>
        <dbReference type="EMBL" id="AXJ01914.1"/>
    </source>
</evidence>
<evidence type="ECO:0000256" key="1">
    <source>
        <dbReference type="SAM" id="SignalP"/>
    </source>
</evidence>
<evidence type="ECO:0000313" key="3">
    <source>
        <dbReference type="Proteomes" id="UP000254808"/>
    </source>
</evidence>
<sequence length="1178" mass="131770">MSGLRRVFGGTLLILCGLSWNQALAHGDEPASSAIRPVISLEKEISPENLPLSFFLDSWVIAGSVQLKSTDNTTIPGLNWQFTPETGELTVVSFDGDRSEFPAKIIISYQRLPVALRLSYYRRQLQPFRADLAEHDQLQPDPSQETILVSGRREQGADLFGPSRLTRSGSITRGITIGTNQDASLESGLRFELSGQITDDVALTAILTDQSTPIQPDGTTQNLREFDQVLIRLEHERATVQLGDVDVSLRNSTFAQIERRLQGIETRVSAGSWGEWQASASVVRGRFRTMQFPGREGVQGPYRLTGSQGEQFIIVLAGTERVFLNGEQLVRGEENDYIFDYGLGEIQFTRRRMIAANHRIVVDFQYVTQEYNRTLLTGESVQNDLLGGRMSIGLTFIQESDSRELNAEFGLTDEEISILREAGRDVENAIISGADSVGFRPNPDFIPYARVDTVQAGTTFTIFRAAPGDPAGVWRVRFSRVGDGLGSYRRTGTELNGIVYEWVGPGQGAYEPFRRIPAPQQQRMMALRSRFSLTESVEIFGETAFSELDVNRFALADSRVQAAAWEAGIRLRPTATKLGRVRANIRYEDTPAAFAFFDRTREAEFDRVWNIPAAAETGQQLAETDISVDFTDFSTASLGGGNLRRTDLNSSRAFLRVSLAEPGALNWTQRADAVRASYTLSGTESNWLRQNSRLTYTTGIGALTLTPRIDSEAEIRTQELSGTDSLQAGSFRFAEVTPGMQAVWARGLSVDVSAGYRTDEDARDGRFRPEAHTFTGQLRSLYEHSDQLDLRAGFLYRQRRQAENTALETAGFTTNSVLFNAAADYSAADPWLQIQWQYEGGTETRPLLQETYIEVGPELGNYVWIDLNEDGVRQIDEFFPAVNPDEGTFLRLFIPGDELIPVVSVNTRLRTRLEPGELFPGTWLEEVALNSLLEIREQNEGSGIAPILLLNLSEFMDDANTVEGRILWQQELQLFRKNRAIDLRLRYTQSDSKNRRSGGLETAAARNFTTDTSYRVSRFVQLGTTFKLESSDLLSERLSTRDYLIRGFGIAPFLRYNFSRSLQATAGAGIARRRDVLPAQTVRLLQHRAYTDWRWFAGSALQTSARIEWRSNVLRGETSTRGSFELTDGAGAGATWQWNVQGTYRINRYLRAGLSYNGRTVQERPAIQTLRVNVSAVF</sequence>
<dbReference type="AlphaFoldDB" id="A0A345UN62"/>